<evidence type="ECO:0000313" key="3">
    <source>
        <dbReference type="Proteomes" id="UP000570003"/>
    </source>
</evidence>
<dbReference type="AlphaFoldDB" id="A0AA44IDA4"/>
<keyword evidence="3" id="KW-1185">Reference proteome</keyword>
<dbReference type="EMBL" id="JAAXOU010000084">
    <property type="protein sequence ID" value="NKY14514.1"/>
    <property type="molecule type" value="Genomic_DNA"/>
</dbReference>
<proteinExistence type="predicted"/>
<dbReference type="Proteomes" id="UP000570003">
    <property type="component" value="Unassembled WGS sequence"/>
</dbReference>
<feature type="region of interest" description="Disordered" evidence="1">
    <location>
        <begin position="1"/>
        <end position="22"/>
    </location>
</feature>
<gene>
    <name evidence="2" type="ORF">HGA06_10165</name>
</gene>
<feature type="region of interest" description="Disordered" evidence="1">
    <location>
        <begin position="57"/>
        <end position="78"/>
    </location>
</feature>
<sequence length="78" mass="8261">MSELLPAHGPAPEEVPARDRTLRSGEQSLAAIARWCMRHRLLVVLLRLIAPCGAPAGRGPACAKIPGKRTSGEGELVP</sequence>
<accession>A0AA44IDA4</accession>
<name>A0AA44IDA4_STRE0</name>
<dbReference type="RefSeq" id="WP_168438734.1">
    <property type="nucleotide sequence ID" value="NZ_JAAXOU010000084.1"/>
</dbReference>
<evidence type="ECO:0000256" key="1">
    <source>
        <dbReference type="SAM" id="MobiDB-lite"/>
    </source>
</evidence>
<comment type="caution">
    <text evidence="2">The sequence shown here is derived from an EMBL/GenBank/DDBJ whole genome shotgun (WGS) entry which is preliminary data.</text>
</comment>
<organism evidence="2 3">
    <name type="scientific">Streptomyces somaliensis (strain ATCC 33201 / DSM 40738 / JCM 12659 / KCTC 9044 / NCTC 11332 / NRRL B-12077 / IP 733)</name>
    <dbReference type="NCBI Taxonomy" id="1134445"/>
    <lineage>
        <taxon>Bacteria</taxon>
        <taxon>Bacillati</taxon>
        <taxon>Actinomycetota</taxon>
        <taxon>Actinomycetes</taxon>
        <taxon>Kitasatosporales</taxon>
        <taxon>Streptomycetaceae</taxon>
        <taxon>Streptomyces</taxon>
    </lineage>
</organism>
<evidence type="ECO:0000313" key="2">
    <source>
        <dbReference type="EMBL" id="NKY14514.1"/>
    </source>
</evidence>
<protein>
    <submittedName>
        <fullName evidence="2">Uncharacterized protein</fullName>
    </submittedName>
</protein>
<reference evidence="2 3" key="1">
    <citation type="submission" date="2020-04" db="EMBL/GenBank/DDBJ databases">
        <title>MicrobeNet Type strains.</title>
        <authorList>
            <person name="Nicholson A.C."/>
        </authorList>
    </citation>
    <scope>NUCLEOTIDE SEQUENCE [LARGE SCALE GENOMIC DNA]</scope>
    <source>
        <strain evidence="2 3">DSM 40738</strain>
    </source>
</reference>